<dbReference type="Proteomes" id="UP000095358">
    <property type="component" value="Unassembled WGS sequence"/>
</dbReference>
<dbReference type="PANTHER" id="PTHR43187">
    <property type="entry name" value="GLUTAMINE AMIDOTRANSFERASE DUG3-RELATED"/>
    <property type="match status" value="1"/>
</dbReference>
<comment type="caution">
    <text evidence="3">The sequence shown here is derived from an EMBL/GenBank/DDBJ whole genome shotgun (WGS) entry which is preliminary data.</text>
</comment>
<protein>
    <submittedName>
        <fullName evidence="3">Putative glutamine amidotransferase DUG3</fullName>
    </submittedName>
</protein>
<dbReference type="GO" id="GO:0005737">
    <property type="term" value="C:cytoplasm"/>
    <property type="evidence" value="ECO:0007669"/>
    <property type="project" value="TreeGrafter"/>
</dbReference>
<dbReference type="InterPro" id="IPR017932">
    <property type="entry name" value="GATase_2_dom"/>
</dbReference>
<dbReference type="GO" id="GO:0016740">
    <property type="term" value="F:transferase activity"/>
    <property type="evidence" value="ECO:0007669"/>
    <property type="project" value="UniProtKB-KW"/>
</dbReference>
<dbReference type="CDD" id="cd01908">
    <property type="entry name" value="YafJ"/>
    <property type="match status" value="1"/>
</dbReference>
<feature type="domain" description="Glutamine amidotransferase type-2" evidence="2">
    <location>
        <begin position="2"/>
        <end position="327"/>
    </location>
</feature>
<dbReference type="Pfam" id="PF13230">
    <property type="entry name" value="GATase_4"/>
    <property type="match status" value="1"/>
</dbReference>
<keyword evidence="1 3" id="KW-0315">Glutamine amidotransferase</keyword>
<dbReference type="GO" id="GO:0008242">
    <property type="term" value="F:omega peptidase activity"/>
    <property type="evidence" value="ECO:0007669"/>
    <property type="project" value="TreeGrafter"/>
</dbReference>
<sequence length="440" mass="50636">MCRFLIYKGAEPIRLSNLLTKPQHSIINQSFDSRLRLDRRRPINGDGFGLAYYPTEESPVLTTKKYHSKGAYDLSSDDDISDDESLCLENIDSEVEREEQEVGPSIFKAITPAWNNENLRILAERTKSNLMFAHVRASTYGVLSETNCHPFNYHSITFMHNGGVANFKKVRRRFLNELNDEFFNIVQGSTDSECCFALFVHILHSYGYDPSRSKGKFGSKILRKVMNETISRIKYWTKQANKIVAEEKFKLANDPEFRKKLSYTKIKEIQQSKEEPSMLNFAVTDGESIIVSRYISSKVDEAPSLYFSCGSDFIERKQGEFNMHRVDKKNKMVLVSSEPITFERNDWTAIPTNSLLTILKDQTILLHPIIDEYYQKNPLFIRDSGFSTRKGQMGYIPKDDIVKADGKVIKDNTSDAIKYSNHAQFPTIPPLDSERRDHLI</sequence>
<organism evidence="3 4">
    <name type="scientific">Hanseniaspora uvarum</name>
    <name type="common">Yeast</name>
    <name type="synonym">Kloeckera apiculata</name>
    <dbReference type="NCBI Taxonomy" id="29833"/>
    <lineage>
        <taxon>Eukaryota</taxon>
        <taxon>Fungi</taxon>
        <taxon>Dikarya</taxon>
        <taxon>Ascomycota</taxon>
        <taxon>Saccharomycotina</taxon>
        <taxon>Saccharomycetes</taxon>
        <taxon>Saccharomycodales</taxon>
        <taxon>Saccharomycodaceae</taxon>
        <taxon>Hanseniaspora</taxon>
    </lineage>
</organism>
<dbReference type="GO" id="GO:0006751">
    <property type="term" value="P:glutathione catabolic process"/>
    <property type="evidence" value="ECO:0007669"/>
    <property type="project" value="TreeGrafter"/>
</dbReference>
<dbReference type="Gene3D" id="3.60.20.10">
    <property type="entry name" value="Glutamine Phosphoribosylpyrophosphate, subunit 1, domain 1"/>
    <property type="match status" value="1"/>
</dbReference>
<evidence type="ECO:0000313" key="3">
    <source>
        <dbReference type="EMBL" id="OEJ89443.1"/>
    </source>
</evidence>
<dbReference type="InterPro" id="IPR026869">
    <property type="entry name" value="EgtC-like"/>
</dbReference>
<evidence type="ECO:0000313" key="4">
    <source>
        <dbReference type="Proteomes" id="UP000095358"/>
    </source>
</evidence>
<dbReference type="PROSITE" id="PS51278">
    <property type="entry name" value="GATASE_TYPE_2"/>
    <property type="match status" value="1"/>
</dbReference>
<keyword evidence="4" id="KW-1185">Reference proteome</keyword>
<dbReference type="SUPFAM" id="SSF56235">
    <property type="entry name" value="N-terminal nucleophile aminohydrolases (Ntn hydrolases)"/>
    <property type="match status" value="1"/>
</dbReference>
<keyword evidence="3" id="KW-0808">Transferase</keyword>
<proteinExistence type="predicted"/>
<dbReference type="InterPro" id="IPR052373">
    <property type="entry name" value="Gamma-glu_amide_hydrolase"/>
</dbReference>
<dbReference type="STRING" id="29833.A0A1E5RRU1"/>
<evidence type="ECO:0000259" key="2">
    <source>
        <dbReference type="PROSITE" id="PS51278"/>
    </source>
</evidence>
<dbReference type="GO" id="GO:0061672">
    <property type="term" value="C:glutathione hydrolase complex"/>
    <property type="evidence" value="ECO:0007669"/>
    <property type="project" value="TreeGrafter"/>
</dbReference>
<dbReference type="PANTHER" id="PTHR43187:SF1">
    <property type="entry name" value="GLUTAMINE AMIDOTRANSFERASE DUG3-RELATED"/>
    <property type="match status" value="1"/>
</dbReference>
<dbReference type="EMBL" id="LPNN01000004">
    <property type="protein sequence ID" value="OEJ89443.1"/>
    <property type="molecule type" value="Genomic_DNA"/>
</dbReference>
<evidence type="ECO:0000256" key="1">
    <source>
        <dbReference type="ARBA" id="ARBA00022962"/>
    </source>
</evidence>
<reference evidence="4" key="1">
    <citation type="journal article" date="2016" name="Genome Announc.">
        <title>Genome sequences of three species of Hanseniaspora isolated from spontaneous wine fermentations.</title>
        <authorList>
            <person name="Sternes P.R."/>
            <person name="Lee D."/>
            <person name="Kutyna D.R."/>
            <person name="Borneman A.R."/>
        </authorList>
    </citation>
    <scope>NUCLEOTIDE SEQUENCE [LARGE SCALE GENOMIC DNA]</scope>
    <source>
        <strain evidence="4">AWRI3580</strain>
    </source>
</reference>
<dbReference type="InterPro" id="IPR029055">
    <property type="entry name" value="Ntn_hydrolases_N"/>
</dbReference>
<accession>A0A1E5RRU1</accession>
<dbReference type="AlphaFoldDB" id="A0A1E5RRU1"/>
<dbReference type="VEuPathDB" id="FungiDB:AWRI3580_g1777"/>
<name>A0A1E5RRU1_HANUV</name>
<dbReference type="OrthoDB" id="14446at2759"/>
<gene>
    <name evidence="3" type="ORF">AWRI3580_g1777</name>
</gene>